<evidence type="ECO:0000256" key="3">
    <source>
        <dbReference type="ARBA" id="ARBA00022801"/>
    </source>
</evidence>
<keyword evidence="4" id="KW-0325">Glycoprotein</keyword>
<evidence type="ECO:0000256" key="4">
    <source>
        <dbReference type="ARBA" id="ARBA00023180"/>
    </source>
</evidence>
<keyword evidence="5" id="KW-0326">Glycosidase</keyword>
<dbReference type="SUPFAM" id="SSF51445">
    <property type="entry name" value="(Trans)glycosidases"/>
    <property type="match status" value="1"/>
</dbReference>
<proteinExistence type="inferred from homology"/>
<dbReference type="GO" id="GO:0005975">
    <property type="term" value="P:carbohydrate metabolic process"/>
    <property type="evidence" value="ECO:0007669"/>
    <property type="project" value="InterPro"/>
</dbReference>
<evidence type="ECO:0000313" key="9">
    <source>
        <dbReference type="Proteomes" id="UP001159042"/>
    </source>
</evidence>
<dbReference type="PANTHER" id="PTHR10353:SF36">
    <property type="entry name" value="LP05116P"/>
    <property type="match status" value="1"/>
</dbReference>
<evidence type="ECO:0000256" key="6">
    <source>
        <dbReference type="RuleBase" id="RU003690"/>
    </source>
</evidence>
<dbReference type="InterPro" id="IPR001360">
    <property type="entry name" value="Glyco_hydro_1"/>
</dbReference>
<dbReference type="InterPro" id="IPR017853">
    <property type="entry name" value="GH"/>
</dbReference>
<reference evidence="8 9" key="1">
    <citation type="journal article" date="2023" name="Insect Mol. Biol.">
        <title>Genome sequencing provides insights into the evolution of gene families encoding plant cell wall-degrading enzymes in longhorned beetles.</title>
        <authorList>
            <person name="Shin N.R."/>
            <person name="Okamura Y."/>
            <person name="Kirsch R."/>
            <person name="Pauchet Y."/>
        </authorList>
    </citation>
    <scope>NUCLEOTIDE SEQUENCE [LARGE SCALE GENOMIC DNA]</scope>
    <source>
        <strain evidence="8">EAD_L_NR</strain>
    </source>
</reference>
<dbReference type="AlphaFoldDB" id="A0AAV8VT91"/>
<feature type="chain" id="PRO_5043922533" description="Beta-glucosidase" evidence="7">
    <location>
        <begin position="22"/>
        <end position="503"/>
    </location>
</feature>
<dbReference type="PROSITE" id="PS00653">
    <property type="entry name" value="GLYCOSYL_HYDROL_F1_2"/>
    <property type="match status" value="1"/>
</dbReference>
<comment type="subunit">
    <text evidence="2">Homodimer.</text>
</comment>
<dbReference type="EMBL" id="JANEYG010000034">
    <property type="protein sequence ID" value="KAJ8917370.1"/>
    <property type="molecule type" value="Genomic_DNA"/>
</dbReference>
<feature type="signal peptide" evidence="7">
    <location>
        <begin position="1"/>
        <end position="21"/>
    </location>
</feature>
<dbReference type="Proteomes" id="UP001159042">
    <property type="component" value="Unassembled WGS sequence"/>
</dbReference>
<accession>A0AAV8VT91</accession>
<organism evidence="8 9">
    <name type="scientific">Exocentrus adspersus</name>
    <dbReference type="NCBI Taxonomy" id="1586481"/>
    <lineage>
        <taxon>Eukaryota</taxon>
        <taxon>Metazoa</taxon>
        <taxon>Ecdysozoa</taxon>
        <taxon>Arthropoda</taxon>
        <taxon>Hexapoda</taxon>
        <taxon>Insecta</taxon>
        <taxon>Pterygota</taxon>
        <taxon>Neoptera</taxon>
        <taxon>Endopterygota</taxon>
        <taxon>Coleoptera</taxon>
        <taxon>Polyphaga</taxon>
        <taxon>Cucujiformia</taxon>
        <taxon>Chrysomeloidea</taxon>
        <taxon>Cerambycidae</taxon>
        <taxon>Lamiinae</taxon>
        <taxon>Acanthocinini</taxon>
        <taxon>Exocentrus</taxon>
    </lineage>
</organism>
<evidence type="ECO:0000313" key="8">
    <source>
        <dbReference type="EMBL" id="KAJ8917370.1"/>
    </source>
</evidence>
<evidence type="ECO:0000256" key="2">
    <source>
        <dbReference type="ARBA" id="ARBA00011738"/>
    </source>
</evidence>
<name>A0AAV8VT91_9CUCU</name>
<dbReference type="PANTHER" id="PTHR10353">
    <property type="entry name" value="GLYCOSYL HYDROLASE"/>
    <property type="match status" value="1"/>
</dbReference>
<comment type="caution">
    <text evidence="8">The sequence shown here is derived from an EMBL/GenBank/DDBJ whole genome shotgun (WGS) entry which is preliminary data.</text>
</comment>
<evidence type="ECO:0000256" key="7">
    <source>
        <dbReference type="SAM" id="SignalP"/>
    </source>
</evidence>
<protein>
    <recommendedName>
        <fullName evidence="10">Beta-glucosidase</fullName>
    </recommendedName>
</protein>
<dbReference type="Gene3D" id="3.20.20.80">
    <property type="entry name" value="Glycosidases"/>
    <property type="match status" value="1"/>
</dbReference>
<sequence length="503" mass="58433">MYVLACLSYIVAAVFWSGAATDDVLSKHRFPKDFLFGVASSAYQVEGGRNVNGNGENIWDYFTKTKPEKFHNSSNGDVACDSINKFREDVKLVKNLGVDFYRFSVSWSRVLPEGYSNNINKDGLRYYNDLINELIANGIEPMITMYHYDLPLPLHQIGGWTNPYLAYYFEDYARILFSYFGDRVKHWITFNGGCAGYGEDGFAPFLNQPGIANYICNQVLVLAHAKAYHLYDREFRMLQKGKVGVTLEGNWYEPGSFAVEDIEAAERAREFKLGVYANPIYHPEGNFPKAVRERVDNISRQEGYLRSRLPTFSAEEVEYVQGTYDFLGLNCYTTFLVKDAEEDVSEKTSSDKDIRIKMYQDKQWHKAKSSWLRVYPDGMRKMLKWVKDKYDDPEIIITENGYSDNGELVDIERIKYYQKYLSAILEAIHEDEVNVRGYTAWSLMDNFEWIMGYSEKFGLYHVNFSDPNRKRTAKKSVDWYKKVIRERRVVEIKEVSSRLKGDL</sequence>
<dbReference type="InterPro" id="IPR033132">
    <property type="entry name" value="GH_1_N_CS"/>
</dbReference>
<keyword evidence="9" id="KW-1185">Reference proteome</keyword>
<evidence type="ECO:0000256" key="5">
    <source>
        <dbReference type="ARBA" id="ARBA00023295"/>
    </source>
</evidence>
<evidence type="ECO:0008006" key="10">
    <source>
        <dbReference type="Google" id="ProtNLM"/>
    </source>
</evidence>
<evidence type="ECO:0000256" key="1">
    <source>
        <dbReference type="ARBA" id="ARBA00010838"/>
    </source>
</evidence>
<dbReference type="Pfam" id="PF00232">
    <property type="entry name" value="Glyco_hydro_1"/>
    <property type="match status" value="1"/>
</dbReference>
<gene>
    <name evidence="8" type="ORF">NQ315_002394</name>
</gene>
<keyword evidence="3" id="KW-0378">Hydrolase</keyword>
<keyword evidence="7" id="KW-0732">Signal</keyword>
<dbReference type="GO" id="GO:0008422">
    <property type="term" value="F:beta-glucosidase activity"/>
    <property type="evidence" value="ECO:0007669"/>
    <property type="project" value="TreeGrafter"/>
</dbReference>
<comment type="similarity">
    <text evidence="1 6">Belongs to the glycosyl hydrolase 1 family.</text>
</comment>
<dbReference type="FunFam" id="3.20.20.80:FF:000013">
    <property type="entry name" value="lactase-phlorizin hydrolase"/>
    <property type="match status" value="1"/>
</dbReference>
<dbReference type="PRINTS" id="PR00131">
    <property type="entry name" value="GLHYDRLASE1"/>
</dbReference>